<proteinExistence type="predicted"/>
<dbReference type="RefSeq" id="WP_136943968.1">
    <property type="nucleotide sequence ID" value="NZ_SWKR01000002.1"/>
</dbReference>
<comment type="caution">
    <text evidence="2">The sequence shown here is derived from an EMBL/GenBank/DDBJ whole genome shotgun (WGS) entry which is preliminary data.</text>
</comment>
<keyword evidence="1" id="KW-0472">Membrane</keyword>
<dbReference type="AlphaFoldDB" id="A0A4U1L713"/>
<organism evidence="2 3">
    <name type="scientific">Sphingomonas baiyangensis</name>
    <dbReference type="NCBI Taxonomy" id="2572576"/>
    <lineage>
        <taxon>Bacteria</taxon>
        <taxon>Pseudomonadati</taxon>
        <taxon>Pseudomonadota</taxon>
        <taxon>Alphaproteobacteria</taxon>
        <taxon>Sphingomonadales</taxon>
        <taxon>Sphingomonadaceae</taxon>
        <taxon>Sphingomonas</taxon>
    </lineage>
</organism>
<feature type="transmembrane region" description="Helical" evidence="1">
    <location>
        <begin position="20"/>
        <end position="45"/>
    </location>
</feature>
<accession>A0A4U1L713</accession>
<keyword evidence="3" id="KW-1185">Reference proteome</keyword>
<dbReference type="Proteomes" id="UP000309138">
    <property type="component" value="Unassembled WGS sequence"/>
</dbReference>
<reference evidence="2 3" key="1">
    <citation type="submission" date="2019-04" db="EMBL/GenBank/DDBJ databases">
        <authorList>
            <person name="Yang Y."/>
            <person name="Wei D."/>
        </authorList>
    </citation>
    <scope>NUCLEOTIDE SEQUENCE [LARGE SCALE GENOMIC DNA]</scope>
    <source>
        <strain evidence="2 3">L-1-4w-11</strain>
    </source>
</reference>
<sequence>MSGDRLTRGGMDRIAGLHPYWTFAAVALFDLLLLGAIITTLLAGADWTEDWIWPGGPEILPF</sequence>
<dbReference type="EMBL" id="SWKR01000002">
    <property type="protein sequence ID" value="TKD52036.1"/>
    <property type="molecule type" value="Genomic_DNA"/>
</dbReference>
<protein>
    <submittedName>
        <fullName evidence="2">Uncharacterized protein</fullName>
    </submittedName>
</protein>
<evidence type="ECO:0000313" key="2">
    <source>
        <dbReference type="EMBL" id="TKD52036.1"/>
    </source>
</evidence>
<keyword evidence="1" id="KW-1133">Transmembrane helix</keyword>
<keyword evidence="1" id="KW-0812">Transmembrane</keyword>
<evidence type="ECO:0000256" key="1">
    <source>
        <dbReference type="SAM" id="Phobius"/>
    </source>
</evidence>
<name>A0A4U1L713_9SPHN</name>
<evidence type="ECO:0000313" key="3">
    <source>
        <dbReference type="Proteomes" id="UP000309138"/>
    </source>
</evidence>
<gene>
    <name evidence="2" type="ORF">FBR43_15805</name>
</gene>